<evidence type="ECO:0000313" key="2">
    <source>
        <dbReference type="Proteomes" id="UP000464495"/>
    </source>
</evidence>
<dbReference type="Proteomes" id="UP000464495">
    <property type="component" value="Chromosome"/>
</dbReference>
<dbReference type="KEGG" id="amaq:GO499_07375"/>
<dbReference type="InterPro" id="IPR014747">
    <property type="entry name" value="Bac_photo_RC_H_C"/>
</dbReference>
<evidence type="ECO:0008006" key="3">
    <source>
        <dbReference type="Google" id="ProtNLM"/>
    </source>
</evidence>
<dbReference type="GO" id="GO:0019684">
    <property type="term" value="P:photosynthesis, light reaction"/>
    <property type="evidence" value="ECO:0007669"/>
    <property type="project" value="InterPro"/>
</dbReference>
<accession>A0A6P1SZ56</accession>
<keyword evidence="2" id="KW-1185">Reference proteome</keyword>
<sequence length="243" mass="26737">MLVSLMDLTKFKAKADDISPSISEIFVDRKTWRVQFLALDIGGWFSRRSAVVSADRITEMSASDRSLKIDLTKQMAEDAPDLHEFAGSSGNSWDESYVFPSLFTASAAGAISPMLLDMSVRPGDVTDDPDPAQAERLERMFPLTEATRSEAFNSEGPVGRVIDFLANPETLTVTHVVVDTGESIAESQRVIPVSAVSRVAKGENHTVLDISKDKIEHGPRLEHFDRVDRNWLDTTAAYYGVSA</sequence>
<name>A0A6P1SZ56_9RHOB</name>
<evidence type="ECO:0000313" key="1">
    <source>
        <dbReference type="EMBL" id="QHQ35027.1"/>
    </source>
</evidence>
<dbReference type="RefSeq" id="WP_161861592.1">
    <property type="nucleotide sequence ID" value="NZ_CP046620.1"/>
</dbReference>
<organism evidence="1 2">
    <name type="scientific">Algicella marina</name>
    <dbReference type="NCBI Taxonomy" id="2683284"/>
    <lineage>
        <taxon>Bacteria</taxon>
        <taxon>Pseudomonadati</taxon>
        <taxon>Pseudomonadota</taxon>
        <taxon>Alphaproteobacteria</taxon>
        <taxon>Rhodobacterales</taxon>
        <taxon>Paracoccaceae</taxon>
        <taxon>Algicella</taxon>
    </lineage>
</organism>
<dbReference type="EMBL" id="CP046620">
    <property type="protein sequence ID" value="QHQ35027.1"/>
    <property type="molecule type" value="Genomic_DNA"/>
</dbReference>
<dbReference type="SUPFAM" id="SSF50346">
    <property type="entry name" value="PRC-barrel domain"/>
    <property type="match status" value="2"/>
</dbReference>
<dbReference type="Gene3D" id="3.90.50.10">
    <property type="entry name" value="Photosynthetic Reaction Center, subunit H, domain 2"/>
    <property type="match status" value="1"/>
</dbReference>
<reference evidence="1 2" key="1">
    <citation type="submission" date="2019-12" db="EMBL/GenBank/DDBJ databases">
        <title>Complete genome sequence of Algicella marina strain 9Alg 56(T) isolated from the red alga Tichocarpus crinitus.</title>
        <authorList>
            <person name="Kim S.-G."/>
            <person name="Nedashkovskaya O.I."/>
        </authorList>
    </citation>
    <scope>NUCLEOTIDE SEQUENCE [LARGE SCALE GENOMIC DNA]</scope>
    <source>
        <strain evidence="1 2">9Alg 56</strain>
    </source>
</reference>
<proteinExistence type="predicted"/>
<gene>
    <name evidence="1" type="ORF">GO499_07375</name>
</gene>
<dbReference type="AlphaFoldDB" id="A0A6P1SZ56"/>
<protein>
    <recommendedName>
        <fullName evidence="3">PRC-barrel domain containing protein</fullName>
    </recommendedName>
</protein>
<dbReference type="InterPro" id="IPR011033">
    <property type="entry name" value="PRC_barrel-like_sf"/>
</dbReference>
<dbReference type="GO" id="GO:0030077">
    <property type="term" value="C:plasma membrane light-harvesting complex"/>
    <property type="evidence" value="ECO:0007669"/>
    <property type="project" value="InterPro"/>
</dbReference>